<comment type="catalytic activity">
    <reaction evidence="1">
        <text>S-ubiquitinyl-[E2 ubiquitin-conjugating enzyme]-L-cysteine + [acceptor protein]-L-lysine = [E2 ubiquitin-conjugating enzyme]-L-cysteine + N(6)-ubiquitinyl-[acceptor protein]-L-lysine.</text>
        <dbReference type="EC" id="2.3.2.27"/>
    </reaction>
</comment>
<feature type="domain" description="RING-type" evidence="14">
    <location>
        <begin position="16"/>
        <end position="56"/>
    </location>
</feature>
<dbReference type="Pfam" id="PF00622">
    <property type="entry name" value="SPRY"/>
    <property type="match status" value="1"/>
</dbReference>
<dbReference type="PROSITE" id="PS50119">
    <property type="entry name" value="ZF_BBOX"/>
    <property type="match status" value="1"/>
</dbReference>
<evidence type="ECO:0000256" key="5">
    <source>
        <dbReference type="ARBA" id="ARBA00012483"/>
    </source>
</evidence>
<evidence type="ECO:0000256" key="3">
    <source>
        <dbReference type="ARBA" id="ARBA00004906"/>
    </source>
</evidence>
<dbReference type="AlphaFoldDB" id="A0A4W3I1D9"/>
<dbReference type="Gene3D" id="3.30.160.60">
    <property type="entry name" value="Classic Zinc Finger"/>
    <property type="match status" value="1"/>
</dbReference>
<proteinExistence type="inferred from homology"/>
<evidence type="ECO:0000259" key="14">
    <source>
        <dbReference type="PROSITE" id="PS50089"/>
    </source>
</evidence>
<evidence type="ECO:0000256" key="1">
    <source>
        <dbReference type="ARBA" id="ARBA00000900"/>
    </source>
</evidence>
<reference evidence="18" key="2">
    <citation type="journal article" date="2007" name="PLoS Biol.">
        <title>Survey sequencing and comparative analysis of the elephant shark (Callorhinchus milii) genome.</title>
        <authorList>
            <person name="Venkatesh B."/>
            <person name="Kirkness E.F."/>
            <person name="Loh Y.H."/>
            <person name="Halpern A.L."/>
            <person name="Lee A.P."/>
            <person name="Johnson J."/>
            <person name="Dandona N."/>
            <person name="Viswanathan L.D."/>
            <person name="Tay A."/>
            <person name="Venter J.C."/>
            <person name="Strausberg R.L."/>
            <person name="Brenner S."/>
        </authorList>
    </citation>
    <scope>NUCLEOTIDE SEQUENCE [LARGE SCALE GENOMIC DNA]</scope>
</reference>
<reference evidence="18" key="3">
    <citation type="journal article" date="2014" name="Nature">
        <title>Elephant shark genome provides unique insights into gnathostome evolution.</title>
        <authorList>
            <consortium name="International Elephant Shark Genome Sequencing Consortium"/>
            <person name="Venkatesh B."/>
            <person name="Lee A.P."/>
            <person name="Ravi V."/>
            <person name="Maurya A.K."/>
            <person name="Lian M.M."/>
            <person name="Swann J.B."/>
            <person name="Ohta Y."/>
            <person name="Flajnik M.F."/>
            <person name="Sutoh Y."/>
            <person name="Kasahara M."/>
            <person name="Hoon S."/>
            <person name="Gangu V."/>
            <person name="Roy S.W."/>
            <person name="Irimia M."/>
            <person name="Korzh V."/>
            <person name="Kondrychyn I."/>
            <person name="Lim Z.W."/>
            <person name="Tay B.H."/>
            <person name="Tohari S."/>
            <person name="Kong K.W."/>
            <person name="Ho S."/>
            <person name="Lorente-Galdos B."/>
            <person name="Quilez J."/>
            <person name="Marques-Bonet T."/>
            <person name="Raney B.J."/>
            <person name="Ingham P.W."/>
            <person name="Tay A."/>
            <person name="Hillier L.W."/>
            <person name="Minx P."/>
            <person name="Boehm T."/>
            <person name="Wilson R.K."/>
            <person name="Brenner S."/>
            <person name="Warren W.C."/>
        </authorList>
    </citation>
    <scope>NUCLEOTIDE SEQUENCE [LARGE SCALE GENOMIC DNA]</scope>
</reference>
<dbReference type="InterPro" id="IPR006574">
    <property type="entry name" value="PRY"/>
</dbReference>
<dbReference type="InterPro" id="IPR043136">
    <property type="entry name" value="B30.2/SPRY_sf"/>
</dbReference>
<dbReference type="InterPro" id="IPR020457">
    <property type="entry name" value="Znf_B-box_chordata"/>
</dbReference>
<evidence type="ECO:0000256" key="7">
    <source>
        <dbReference type="ARBA" id="ARBA00022679"/>
    </source>
</evidence>
<dbReference type="PROSITE" id="PS50188">
    <property type="entry name" value="B302_SPRY"/>
    <property type="match status" value="1"/>
</dbReference>
<reference evidence="17" key="4">
    <citation type="submission" date="2025-08" db="UniProtKB">
        <authorList>
            <consortium name="Ensembl"/>
        </authorList>
    </citation>
    <scope>IDENTIFICATION</scope>
</reference>
<evidence type="ECO:0000256" key="6">
    <source>
        <dbReference type="ARBA" id="ARBA00022490"/>
    </source>
</evidence>
<evidence type="ECO:0000256" key="2">
    <source>
        <dbReference type="ARBA" id="ARBA00004496"/>
    </source>
</evidence>
<evidence type="ECO:0000256" key="13">
    <source>
        <dbReference type="PROSITE-ProRule" id="PRU00024"/>
    </source>
</evidence>
<evidence type="ECO:0000313" key="17">
    <source>
        <dbReference type="Ensembl" id="ENSCMIP00000020977.1"/>
    </source>
</evidence>
<dbReference type="PRINTS" id="PR01407">
    <property type="entry name" value="BUTYPHLNCDUF"/>
</dbReference>
<dbReference type="InterPro" id="IPR003879">
    <property type="entry name" value="Butyrophylin_SPRY"/>
</dbReference>
<keyword evidence="6" id="KW-0963">Cytoplasm</keyword>
<dbReference type="Gene3D" id="3.30.40.10">
    <property type="entry name" value="Zinc/RING finger domain, C3HC4 (zinc finger)"/>
    <property type="match status" value="1"/>
</dbReference>
<dbReference type="SUPFAM" id="SSF57850">
    <property type="entry name" value="RING/U-box"/>
    <property type="match status" value="1"/>
</dbReference>
<keyword evidence="10" id="KW-0833">Ubl conjugation pathway</keyword>
<organism evidence="17 18">
    <name type="scientific">Callorhinchus milii</name>
    <name type="common">Ghost shark</name>
    <dbReference type="NCBI Taxonomy" id="7868"/>
    <lineage>
        <taxon>Eukaryota</taxon>
        <taxon>Metazoa</taxon>
        <taxon>Chordata</taxon>
        <taxon>Craniata</taxon>
        <taxon>Vertebrata</taxon>
        <taxon>Chondrichthyes</taxon>
        <taxon>Holocephali</taxon>
        <taxon>Chimaeriformes</taxon>
        <taxon>Callorhinchidae</taxon>
        <taxon>Callorhinchus</taxon>
    </lineage>
</organism>
<feature type="domain" description="B box-type" evidence="15">
    <location>
        <begin position="88"/>
        <end position="129"/>
    </location>
</feature>
<dbReference type="GO" id="GO:0061630">
    <property type="term" value="F:ubiquitin protein ligase activity"/>
    <property type="evidence" value="ECO:0007669"/>
    <property type="project" value="UniProtKB-EC"/>
</dbReference>
<dbReference type="CDD" id="cd13733">
    <property type="entry name" value="SPRY_PRY_C-I_1"/>
    <property type="match status" value="1"/>
</dbReference>
<dbReference type="Proteomes" id="UP000314986">
    <property type="component" value="Unassembled WGS sequence"/>
</dbReference>
<evidence type="ECO:0000256" key="8">
    <source>
        <dbReference type="ARBA" id="ARBA00022723"/>
    </source>
</evidence>
<dbReference type="PRINTS" id="PR01406">
    <property type="entry name" value="BBOXZNFINGER"/>
</dbReference>
<dbReference type="Ensembl" id="ENSCMIT00000021360.1">
    <property type="protein sequence ID" value="ENSCMIP00000020977.1"/>
    <property type="gene ID" value="ENSCMIG00000009625.1"/>
</dbReference>
<keyword evidence="8" id="KW-0479">Metal-binding</keyword>
<dbReference type="Pfam" id="PF15227">
    <property type="entry name" value="zf-C3HC4_4"/>
    <property type="match status" value="1"/>
</dbReference>
<dbReference type="GO" id="GO:0005737">
    <property type="term" value="C:cytoplasm"/>
    <property type="evidence" value="ECO:0007669"/>
    <property type="project" value="UniProtKB-SubCell"/>
</dbReference>
<dbReference type="InterPro" id="IPR050143">
    <property type="entry name" value="TRIM/RBCC"/>
</dbReference>
<dbReference type="PROSITE" id="PS50089">
    <property type="entry name" value="ZF_RING_2"/>
    <property type="match status" value="1"/>
</dbReference>
<dbReference type="SMART" id="SM00184">
    <property type="entry name" value="RING"/>
    <property type="match status" value="1"/>
</dbReference>
<dbReference type="Pfam" id="PF13765">
    <property type="entry name" value="PRY"/>
    <property type="match status" value="1"/>
</dbReference>
<dbReference type="SUPFAM" id="SSF49899">
    <property type="entry name" value="Concanavalin A-like lectins/glucanases"/>
    <property type="match status" value="1"/>
</dbReference>
<evidence type="ECO:0000256" key="10">
    <source>
        <dbReference type="ARBA" id="ARBA00022786"/>
    </source>
</evidence>
<evidence type="ECO:0000256" key="12">
    <source>
        <dbReference type="ARBA" id="ARBA00023054"/>
    </source>
</evidence>
<dbReference type="Gene3D" id="2.60.120.920">
    <property type="match status" value="1"/>
</dbReference>
<comment type="pathway">
    <text evidence="3">Protein modification; protein ubiquitination.</text>
</comment>
<comment type="similarity">
    <text evidence="4">Belongs to the TRIM/RBCC family.</text>
</comment>
<dbReference type="InterPro" id="IPR001870">
    <property type="entry name" value="B30.2/SPRY"/>
</dbReference>
<keyword evidence="12" id="KW-0175">Coiled coil</keyword>
<dbReference type="InterPro" id="IPR013320">
    <property type="entry name" value="ConA-like_dom_sf"/>
</dbReference>
<dbReference type="Pfam" id="PF00643">
    <property type="entry name" value="zf-B_box"/>
    <property type="match status" value="1"/>
</dbReference>
<dbReference type="PROSITE" id="PS00518">
    <property type="entry name" value="ZF_RING_1"/>
    <property type="match status" value="1"/>
</dbReference>
<evidence type="ECO:0000256" key="11">
    <source>
        <dbReference type="ARBA" id="ARBA00022833"/>
    </source>
</evidence>
<dbReference type="InterPro" id="IPR000315">
    <property type="entry name" value="Znf_B-box"/>
</dbReference>
<sequence>MCESPQAESWTEELNCAICLDFFTDPVSLDCGHNFCRLCITGSWENQEKNSCAICRQVTAERNFKVNWALAKMVEKAREFTLEPTPTAVNRQCEKHREDLKLFCEDDKKLICSICRDAKEHRGHIFLPIDEAAEIYKVPRPSGGSHSVSTSYFHLKHFYSVHLFQDQVKSSIAFLTQRKETTLQIAAKQRAKISQGYCYYYYTHPHRNTLTDNPSHTLKYTLIHTRSHTPSQAHSHTPTQTHPHIQTLTHNLTHLLTHTLSHTLTHPLTQTSELQMSPHSTLCCVSLLAPASLTLDPDTAHPRLILSEDLTSVSHGDTRQQLTDSPKRFDYCVSVLGSEGFTSGRHYWEVQVANKTKWDVGFARESVNRKGKIICSPENGFWVLWLRNGNEYEALTSPSTLLTLRERPGKLGVFLDYEGGQVTFYNADNMSHLHTFNDTFTEKLYPYFGPCNNDGGKNCDPLRICRVTD</sequence>
<accession>A0A4W3I1D9</accession>
<keyword evidence="9 13" id="KW-0863">Zinc-finger</keyword>
<dbReference type="GO" id="GO:0008270">
    <property type="term" value="F:zinc ion binding"/>
    <property type="evidence" value="ECO:0007669"/>
    <property type="project" value="UniProtKB-KW"/>
</dbReference>
<dbReference type="InterPro" id="IPR013083">
    <property type="entry name" value="Znf_RING/FYVE/PHD"/>
</dbReference>
<evidence type="ECO:0000313" key="18">
    <source>
        <dbReference type="Proteomes" id="UP000314986"/>
    </source>
</evidence>
<dbReference type="EC" id="2.3.2.27" evidence="5"/>
<feature type="domain" description="B30.2/SPRY" evidence="16">
    <location>
        <begin position="273"/>
        <end position="469"/>
    </location>
</feature>
<evidence type="ECO:0000256" key="9">
    <source>
        <dbReference type="ARBA" id="ARBA00022771"/>
    </source>
</evidence>
<keyword evidence="11" id="KW-0862">Zinc</keyword>
<dbReference type="InterPro" id="IPR017907">
    <property type="entry name" value="Znf_RING_CS"/>
</dbReference>
<dbReference type="InterPro" id="IPR003877">
    <property type="entry name" value="SPRY_dom"/>
</dbReference>
<dbReference type="GeneTree" id="ENSGT00940000158537"/>
<dbReference type="InterPro" id="IPR001841">
    <property type="entry name" value="Znf_RING"/>
</dbReference>
<name>A0A4W3I1D9_CALMI</name>
<evidence type="ECO:0000259" key="15">
    <source>
        <dbReference type="PROSITE" id="PS50119"/>
    </source>
</evidence>
<dbReference type="SMART" id="SM00336">
    <property type="entry name" value="BBOX"/>
    <property type="match status" value="1"/>
</dbReference>
<keyword evidence="18" id="KW-1185">Reference proteome</keyword>
<comment type="subcellular location">
    <subcellularLocation>
        <location evidence="2">Cytoplasm</location>
    </subcellularLocation>
</comment>
<dbReference type="PANTHER" id="PTHR24103">
    <property type="entry name" value="E3 UBIQUITIN-PROTEIN LIGASE TRIM"/>
    <property type="match status" value="1"/>
</dbReference>
<evidence type="ECO:0000259" key="16">
    <source>
        <dbReference type="PROSITE" id="PS50188"/>
    </source>
</evidence>
<protein>
    <recommendedName>
        <fullName evidence="5">RING-type E3 ubiquitin transferase</fullName>
        <ecNumber evidence="5">2.3.2.27</ecNumber>
    </recommendedName>
</protein>
<evidence type="ECO:0000256" key="4">
    <source>
        <dbReference type="ARBA" id="ARBA00008518"/>
    </source>
</evidence>
<keyword evidence="7" id="KW-0808">Transferase</keyword>
<reference evidence="17" key="5">
    <citation type="submission" date="2025-09" db="UniProtKB">
        <authorList>
            <consortium name="Ensembl"/>
        </authorList>
    </citation>
    <scope>IDENTIFICATION</scope>
</reference>
<dbReference type="SMART" id="SM00449">
    <property type="entry name" value="SPRY"/>
    <property type="match status" value="1"/>
</dbReference>
<reference evidence="18" key="1">
    <citation type="journal article" date="2006" name="Science">
        <title>Ancient noncoding elements conserved in the human genome.</title>
        <authorList>
            <person name="Venkatesh B."/>
            <person name="Kirkness E.F."/>
            <person name="Loh Y.H."/>
            <person name="Halpern A.L."/>
            <person name="Lee A.P."/>
            <person name="Johnson J."/>
            <person name="Dandona N."/>
            <person name="Viswanathan L.D."/>
            <person name="Tay A."/>
            <person name="Venter J.C."/>
            <person name="Strausberg R.L."/>
            <person name="Brenner S."/>
        </authorList>
    </citation>
    <scope>NUCLEOTIDE SEQUENCE [LARGE SCALE GENOMIC DNA]</scope>
</reference>
<dbReference type="SMART" id="SM00589">
    <property type="entry name" value="PRY"/>
    <property type="match status" value="1"/>
</dbReference>
<dbReference type="SUPFAM" id="SSF57845">
    <property type="entry name" value="B-box zinc-binding domain"/>
    <property type="match status" value="1"/>
</dbReference>
<dbReference type="FunFam" id="2.60.120.920:FF:000004">
    <property type="entry name" value="Butyrophilin subfamily 1 member A1"/>
    <property type="match status" value="1"/>
</dbReference>